<accession>A0A3N4VCR8</accession>
<dbReference type="EMBL" id="RKQP01000006">
    <property type="protein sequence ID" value="RPE80812.1"/>
    <property type="molecule type" value="Genomic_DNA"/>
</dbReference>
<evidence type="ECO:0000313" key="2">
    <source>
        <dbReference type="EMBL" id="RPE80812.1"/>
    </source>
</evidence>
<evidence type="ECO:0000259" key="1">
    <source>
        <dbReference type="PROSITE" id="PS50943"/>
    </source>
</evidence>
<dbReference type="RefSeq" id="WP_124211750.1">
    <property type="nucleotide sequence ID" value="NZ_CP016615.1"/>
</dbReference>
<dbReference type="PROSITE" id="PS50943">
    <property type="entry name" value="HTH_CROC1"/>
    <property type="match status" value="1"/>
</dbReference>
<dbReference type="AlphaFoldDB" id="A0A3N4VCR8"/>
<comment type="caution">
    <text evidence="2">The sequence shown here is derived from an EMBL/GenBank/DDBJ whole genome shotgun (WGS) entry which is preliminary data.</text>
</comment>
<protein>
    <recommendedName>
        <fullName evidence="1">HTH cro/C1-type domain-containing protein</fullName>
    </recommendedName>
</protein>
<sequence length="120" mass="13863">MKIQTEKEKFSQRLKLAISSAYPQQMKTSEIATKFNLQYENEAVTPQAVHKWLNSLAIPANDKIQTLSKWLNVKPEWLRYGTTEEKSYSAVDDVLIEMISKLSEEQKVSLVQFISGFYKS</sequence>
<proteinExistence type="predicted"/>
<organism evidence="2 3">
    <name type="scientific">Vespertiliibacter pulmonis</name>
    <dbReference type="NCBI Taxonomy" id="1443036"/>
    <lineage>
        <taxon>Bacteria</taxon>
        <taxon>Pseudomonadati</taxon>
        <taxon>Pseudomonadota</taxon>
        <taxon>Gammaproteobacteria</taxon>
        <taxon>Pasteurellales</taxon>
        <taxon>Pasteurellaceae</taxon>
        <taxon>Vespertiliibacter</taxon>
    </lineage>
</organism>
<gene>
    <name evidence="2" type="ORF">EDC46_1632</name>
</gene>
<name>A0A3N4VCR8_9PAST</name>
<feature type="domain" description="HTH cro/C1-type" evidence="1">
    <location>
        <begin position="44"/>
        <end position="78"/>
    </location>
</feature>
<reference evidence="2 3" key="1">
    <citation type="submission" date="2018-11" db="EMBL/GenBank/DDBJ databases">
        <title>Genomic Encyclopedia of Type Strains, Phase IV (KMG-IV): sequencing the most valuable type-strain genomes for metagenomic binning, comparative biology and taxonomic classification.</title>
        <authorList>
            <person name="Goeker M."/>
        </authorList>
    </citation>
    <scope>NUCLEOTIDE SEQUENCE [LARGE SCALE GENOMIC DNA]</scope>
    <source>
        <strain evidence="2 3">DSM 27238</strain>
    </source>
</reference>
<evidence type="ECO:0000313" key="3">
    <source>
        <dbReference type="Proteomes" id="UP000281691"/>
    </source>
</evidence>
<dbReference type="Gene3D" id="1.10.260.40">
    <property type="entry name" value="lambda repressor-like DNA-binding domains"/>
    <property type="match status" value="1"/>
</dbReference>
<dbReference type="InterPro" id="IPR001387">
    <property type="entry name" value="Cro/C1-type_HTH"/>
</dbReference>
<keyword evidence="3" id="KW-1185">Reference proteome</keyword>
<dbReference type="OrthoDB" id="5636356at2"/>
<dbReference type="Proteomes" id="UP000281691">
    <property type="component" value="Unassembled WGS sequence"/>
</dbReference>
<dbReference type="GO" id="GO:0003677">
    <property type="term" value="F:DNA binding"/>
    <property type="evidence" value="ECO:0007669"/>
    <property type="project" value="InterPro"/>
</dbReference>
<dbReference type="InterPro" id="IPR010982">
    <property type="entry name" value="Lambda_DNA-bd_dom_sf"/>
</dbReference>